<sequence length="250" mass="28860">MKNLLLLTIFLIASAISVSAADNIDSLKQKLQLTTNDSLKGPVYSAIAAEYMKYDTITDKRQKLRYQNEALNYTMLALHMYSKYDDTTGLRTSFYNLATIYHSQKKFVQAKWFILQSNNLSRLQNDVPNIISSLIKLSAIKMDIKDYSLAMRDLNEALRLSTKNKMPLLESDVQRYYSFLYNRMKDYKKGDIALKRSIFIKDSIKKDEALKILAVQDSIKNRQDSINKKKVYASNKKSYKLNDAKKIASL</sequence>
<accession>A0A934ULN1</accession>
<dbReference type="RefSeq" id="WP_200065077.1">
    <property type="nucleotide sequence ID" value="NZ_JAEHFW010000001.1"/>
</dbReference>
<dbReference type="SUPFAM" id="SSF48452">
    <property type="entry name" value="TPR-like"/>
    <property type="match status" value="1"/>
</dbReference>
<gene>
    <name evidence="2" type="ORF">I5M19_05540</name>
</gene>
<reference evidence="2" key="1">
    <citation type="submission" date="2020-12" db="EMBL/GenBank/DDBJ databases">
        <title>Bacterial novel species Mucilaginibacter sp. SD-g isolated from soil.</title>
        <authorList>
            <person name="Jung H.-Y."/>
        </authorList>
    </citation>
    <scope>NUCLEOTIDE SEQUENCE</scope>
    <source>
        <strain evidence="2">SD-g</strain>
    </source>
</reference>
<evidence type="ECO:0000256" key="1">
    <source>
        <dbReference type="SAM" id="SignalP"/>
    </source>
</evidence>
<keyword evidence="1" id="KW-0732">Signal</keyword>
<keyword evidence="3" id="KW-1185">Reference proteome</keyword>
<feature type="signal peptide" evidence="1">
    <location>
        <begin position="1"/>
        <end position="20"/>
    </location>
</feature>
<evidence type="ECO:0008006" key="4">
    <source>
        <dbReference type="Google" id="ProtNLM"/>
    </source>
</evidence>
<dbReference type="InterPro" id="IPR011990">
    <property type="entry name" value="TPR-like_helical_dom_sf"/>
</dbReference>
<name>A0A934ULN1_9SPHI</name>
<organism evidence="2 3">
    <name type="scientific">Mucilaginibacter segetis</name>
    <dbReference type="NCBI Taxonomy" id="2793071"/>
    <lineage>
        <taxon>Bacteria</taxon>
        <taxon>Pseudomonadati</taxon>
        <taxon>Bacteroidota</taxon>
        <taxon>Sphingobacteriia</taxon>
        <taxon>Sphingobacteriales</taxon>
        <taxon>Sphingobacteriaceae</taxon>
        <taxon>Mucilaginibacter</taxon>
    </lineage>
</organism>
<proteinExistence type="predicted"/>
<protein>
    <recommendedName>
        <fullName evidence="4">Tetratricopeptide repeat protein</fullName>
    </recommendedName>
</protein>
<dbReference type="Gene3D" id="1.25.40.10">
    <property type="entry name" value="Tetratricopeptide repeat domain"/>
    <property type="match status" value="1"/>
</dbReference>
<evidence type="ECO:0000313" key="3">
    <source>
        <dbReference type="Proteomes" id="UP000613193"/>
    </source>
</evidence>
<evidence type="ECO:0000313" key="2">
    <source>
        <dbReference type="EMBL" id="MBK0378758.1"/>
    </source>
</evidence>
<dbReference type="AlphaFoldDB" id="A0A934ULN1"/>
<feature type="chain" id="PRO_5038140665" description="Tetratricopeptide repeat protein" evidence="1">
    <location>
        <begin position="21"/>
        <end position="250"/>
    </location>
</feature>
<comment type="caution">
    <text evidence="2">The sequence shown here is derived from an EMBL/GenBank/DDBJ whole genome shotgun (WGS) entry which is preliminary data.</text>
</comment>
<dbReference type="EMBL" id="JAEHFW010000001">
    <property type="protein sequence ID" value="MBK0378758.1"/>
    <property type="molecule type" value="Genomic_DNA"/>
</dbReference>
<dbReference type="Proteomes" id="UP000613193">
    <property type="component" value="Unassembled WGS sequence"/>
</dbReference>